<dbReference type="SUPFAM" id="SSF50104">
    <property type="entry name" value="Translation proteins SH3-like domain"/>
    <property type="match status" value="1"/>
</dbReference>
<evidence type="ECO:0000256" key="2">
    <source>
        <dbReference type="ARBA" id="ARBA00004815"/>
    </source>
</evidence>
<dbReference type="SMART" id="SM00841">
    <property type="entry name" value="Elong-fact-P_C"/>
    <property type="match status" value="1"/>
</dbReference>
<evidence type="ECO:0000256" key="8">
    <source>
        <dbReference type="HAMAP-Rule" id="MF_00141"/>
    </source>
</evidence>
<dbReference type="GO" id="GO:0043043">
    <property type="term" value="P:peptide biosynthetic process"/>
    <property type="evidence" value="ECO:0007669"/>
    <property type="project" value="InterPro"/>
</dbReference>
<dbReference type="InterPro" id="IPR015365">
    <property type="entry name" value="Elong-fact-P_C"/>
</dbReference>
<evidence type="ECO:0000313" key="14">
    <source>
        <dbReference type="Proteomes" id="UP000244338"/>
    </source>
</evidence>
<dbReference type="SUPFAM" id="SSF50249">
    <property type="entry name" value="Nucleic acid-binding proteins"/>
    <property type="match status" value="2"/>
</dbReference>
<dbReference type="EMBL" id="PEBX01000117">
    <property type="protein sequence ID" value="PTQ55427.1"/>
    <property type="molecule type" value="Genomic_DNA"/>
</dbReference>
<comment type="caution">
    <text evidence="13">The sequence shown here is derived from an EMBL/GenBank/DDBJ whole genome shotgun (WGS) entry which is preliminary data.</text>
</comment>
<keyword evidence="4 8" id="KW-0963">Cytoplasm</keyword>
<keyword evidence="5 8" id="KW-0251">Elongation factor</keyword>
<dbReference type="InterPro" id="IPR014722">
    <property type="entry name" value="Rib_uL2_dom2"/>
</dbReference>
<dbReference type="GO" id="GO:0005829">
    <property type="term" value="C:cytosol"/>
    <property type="evidence" value="ECO:0007669"/>
    <property type="project" value="UniProtKB-ARBA"/>
</dbReference>
<dbReference type="FunFam" id="2.40.50.140:FF:000004">
    <property type="entry name" value="Elongation factor P"/>
    <property type="match status" value="1"/>
</dbReference>
<dbReference type="PROSITE" id="PS01275">
    <property type="entry name" value="EFP"/>
    <property type="match status" value="1"/>
</dbReference>
<dbReference type="InterPro" id="IPR001059">
    <property type="entry name" value="Transl_elong_P/YeiP_cen"/>
</dbReference>
<dbReference type="Pfam" id="PF01132">
    <property type="entry name" value="EFP"/>
    <property type="match status" value="1"/>
</dbReference>
<dbReference type="PANTHER" id="PTHR30053:SF12">
    <property type="entry name" value="ELONGATION FACTOR P (EF-P) FAMILY PROTEIN"/>
    <property type="match status" value="1"/>
</dbReference>
<dbReference type="Proteomes" id="UP000244338">
    <property type="component" value="Unassembled WGS sequence"/>
</dbReference>
<evidence type="ECO:0000259" key="12">
    <source>
        <dbReference type="SMART" id="SM01185"/>
    </source>
</evidence>
<dbReference type="InterPro" id="IPR012340">
    <property type="entry name" value="NA-bd_OB-fold"/>
</dbReference>
<dbReference type="InterPro" id="IPR020599">
    <property type="entry name" value="Transl_elong_fac_P/YeiP"/>
</dbReference>
<evidence type="ECO:0000259" key="11">
    <source>
        <dbReference type="SMART" id="SM00841"/>
    </source>
</evidence>
<dbReference type="FunFam" id="2.30.30.30:FF:000003">
    <property type="entry name" value="Elongation factor P"/>
    <property type="match status" value="1"/>
</dbReference>
<name>A0A2R6XYC8_9BACL</name>
<comment type="pathway">
    <text evidence="2 8">Protein biosynthesis; polypeptide chain elongation.</text>
</comment>
<reference evidence="14" key="1">
    <citation type="journal article" date="2018" name="Sci. Rep.">
        <title>Lignite coal burning seam in the remote Altai Mountains harbors a hydrogen-driven thermophilic microbial community.</title>
        <authorList>
            <person name="Kadnikov V.V."/>
            <person name="Mardanov A.V."/>
            <person name="Ivasenko D.A."/>
            <person name="Antsiferov D.V."/>
            <person name="Beletsky A.V."/>
            <person name="Karnachuk O.V."/>
            <person name="Ravin N.V."/>
        </authorList>
    </citation>
    <scope>NUCLEOTIDE SEQUENCE [LARGE SCALE GENOMIC DNA]</scope>
</reference>
<evidence type="ECO:0000256" key="4">
    <source>
        <dbReference type="ARBA" id="ARBA00022490"/>
    </source>
</evidence>
<feature type="domain" description="Elongation factor P C-terminal" evidence="11">
    <location>
        <begin position="129"/>
        <end position="184"/>
    </location>
</feature>
<comment type="similarity">
    <text evidence="3 8 10">Belongs to the elongation factor P family.</text>
</comment>
<dbReference type="PANTHER" id="PTHR30053">
    <property type="entry name" value="ELONGATION FACTOR P"/>
    <property type="match status" value="1"/>
</dbReference>
<proteinExistence type="inferred from homology"/>
<sequence>MISTNDLRNGITLEIDGDPWQVIEFQHVKPGKGSAFVRVKLKNLRNGNVRDDTFRAGEKVNRAHVETKEMQYLYASGDEFTFMDMNTFEQITIPRNRLEYELNFLLENMTVHIVEFQGEIIGIQLPNTVTLEVVETEPGIRGDTQSGGSKTAKLETGYVVQVPLFINTGDKLIIDTRSGEYVSRA</sequence>
<dbReference type="Gene3D" id="2.40.50.140">
    <property type="entry name" value="Nucleic acid-binding proteins"/>
    <property type="match status" value="2"/>
</dbReference>
<dbReference type="InterPro" id="IPR013852">
    <property type="entry name" value="Transl_elong_P/YeiP_CS"/>
</dbReference>
<dbReference type="CDD" id="cd04470">
    <property type="entry name" value="S1_EF-P_repeat_1"/>
    <property type="match status" value="1"/>
</dbReference>
<dbReference type="AlphaFoldDB" id="A0A2R6XYC8"/>
<evidence type="ECO:0000256" key="6">
    <source>
        <dbReference type="ARBA" id="ARBA00022917"/>
    </source>
</evidence>
<dbReference type="Pfam" id="PF09285">
    <property type="entry name" value="Elong-fact-P_C"/>
    <property type="match status" value="1"/>
</dbReference>
<organism evidence="13 14">
    <name type="scientific">Candidatus Carbonibacillus altaicus</name>
    <dbReference type="NCBI Taxonomy" id="2163959"/>
    <lineage>
        <taxon>Bacteria</taxon>
        <taxon>Bacillati</taxon>
        <taxon>Bacillota</taxon>
        <taxon>Bacilli</taxon>
        <taxon>Bacillales</taxon>
        <taxon>Candidatus Carbonibacillus</taxon>
    </lineage>
</organism>
<accession>A0A2R6XYC8</accession>
<protein>
    <recommendedName>
        <fullName evidence="8 9">Elongation factor P</fullName>
        <shortName evidence="8">EF-P</shortName>
    </recommendedName>
</protein>
<dbReference type="FunFam" id="2.40.50.140:FF:000009">
    <property type="entry name" value="Elongation factor P"/>
    <property type="match status" value="1"/>
</dbReference>
<dbReference type="Pfam" id="PF08207">
    <property type="entry name" value="EFP_N"/>
    <property type="match status" value="1"/>
</dbReference>
<evidence type="ECO:0000256" key="7">
    <source>
        <dbReference type="ARBA" id="ARBA00025469"/>
    </source>
</evidence>
<dbReference type="UniPathway" id="UPA00345"/>
<comment type="subcellular location">
    <subcellularLocation>
        <location evidence="1 8">Cytoplasm</location>
    </subcellularLocation>
</comment>
<dbReference type="NCBIfam" id="TIGR00038">
    <property type="entry name" value="efp"/>
    <property type="match status" value="1"/>
</dbReference>
<dbReference type="SMART" id="SM01185">
    <property type="entry name" value="EFP"/>
    <property type="match status" value="1"/>
</dbReference>
<evidence type="ECO:0000256" key="5">
    <source>
        <dbReference type="ARBA" id="ARBA00022768"/>
    </source>
</evidence>
<dbReference type="NCBIfam" id="NF001810">
    <property type="entry name" value="PRK00529.1"/>
    <property type="match status" value="1"/>
</dbReference>
<dbReference type="GO" id="GO:0003746">
    <property type="term" value="F:translation elongation factor activity"/>
    <property type="evidence" value="ECO:0007669"/>
    <property type="project" value="UniProtKB-UniRule"/>
</dbReference>
<dbReference type="InterPro" id="IPR011768">
    <property type="entry name" value="Transl_elongation_fac_P"/>
</dbReference>
<keyword evidence="6 8" id="KW-0648">Protein biosynthesis</keyword>
<dbReference type="InterPro" id="IPR008991">
    <property type="entry name" value="Translation_prot_SH3-like_sf"/>
</dbReference>
<evidence type="ECO:0000313" key="13">
    <source>
        <dbReference type="EMBL" id="PTQ55427.1"/>
    </source>
</evidence>
<dbReference type="Gene3D" id="2.30.30.30">
    <property type="match status" value="1"/>
</dbReference>
<evidence type="ECO:0000256" key="1">
    <source>
        <dbReference type="ARBA" id="ARBA00004496"/>
    </source>
</evidence>
<dbReference type="PIRSF" id="PIRSF005901">
    <property type="entry name" value="EF-P"/>
    <property type="match status" value="1"/>
</dbReference>
<gene>
    <name evidence="8" type="primary">efp</name>
    <name evidence="13" type="ORF">BSOLF_2123</name>
</gene>
<evidence type="ECO:0000256" key="3">
    <source>
        <dbReference type="ARBA" id="ARBA00009479"/>
    </source>
</evidence>
<dbReference type="CDD" id="cd05794">
    <property type="entry name" value="S1_EF-P_repeat_2"/>
    <property type="match status" value="1"/>
</dbReference>
<dbReference type="InterPro" id="IPR013185">
    <property type="entry name" value="Transl_elong_KOW-like"/>
</dbReference>
<dbReference type="HAMAP" id="MF_00141">
    <property type="entry name" value="EF_P"/>
    <property type="match status" value="1"/>
</dbReference>
<comment type="function">
    <text evidence="7 8">Involved in peptide bond synthesis. Stimulates efficient translation and peptide-bond synthesis on native or reconstituted 70S ribosomes in vitro. Probably functions indirectly by altering the affinity of the ribosome for aminoacyl-tRNA, thus increasing their reactivity as acceptors for peptidyl transferase.</text>
</comment>
<evidence type="ECO:0000256" key="9">
    <source>
        <dbReference type="NCBIfam" id="TIGR00038"/>
    </source>
</evidence>
<evidence type="ECO:0000256" key="10">
    <source>
        <dbReference type="RuleBase" id="RU004389"/>
    </source>
</evidence>
<feature type="domain" description="Translation elongation factor P/YeiP central" evidence="12">
    <location>
        <begin position="67"/>
        <end position="121"/>
    </location>
</feature>